<proteinExistence type="predicted"/>
<gene>
    <name evidence="2" type="ORF">OCV65_03025</name>
</gene>
<organism evidence="2 3">
    <name type="scientific">Dorea ammoniilytica</name>
    <dbReference type="NCBI Taxonomy" id="2981788"/>
    <lineage>
        <taxon>Bacteria</taxon>
        <taxon>Bacillati</taxon>
        <taxon>Bacillota</taxon>
        <taxon>Clostridia</taxon>
        <taxon>Lachnospirales</taxon>
        <taxon>Lachnospiraceae</taxon>
        <taxon>Dorea</taxon>
    </lineage>
</organism>
<name>A0ABT2S3P0_9FIRM</name>
<dbReference type="RefSeq" id="WP_262580899.1">
    <property type="nucleotide sequence ID" value="NZ_JAOQJV010000002.1"/>
</dbReference>
<reference evidence="2 3" key="1">
    <citation type="journal article" date="2021" name="ISME Commun">
        <title>Automated analysis of genomic sequences facilitates high-throughput and comprehensive description of bacteria.</title>
        <authorList>
            <person name="Hitch T.C.A."/>
        </authorList>
    </citation>
    <scope>NUCLEOTIDE SEQUENCE [LARGE SCALE GENOMIC DNA]</scope>
    <source>
        <strain evidence="2 3">Sanger_02</strain>
    </source>
</reference>
<keyword evidence="3" id="KW-1185">Reference proteome</keyword>
<feature type="compositionally biased region" description="Acidic residues" evidence="1">
    <location>
        <begin position="51"/>
        <end position="60"/>
    </location>
</feature>
<accession>A0ABT2S3P0</accession>
<dbReference type="Proteomes" id="UP001207605">
    <property type="component" value="Unassembled WGS sequence"/>
</dbReference>
<feature type="region of interest" description="Disordered" evidence="1">
    <location>
        <begin position="33"/>
        <end position="65"/>
    </location>
</feature>
<evidence type="ECO:0000313" key="2">
    <source>
        <dbReference type="EMBL" id="MCU6699211.1"/>
    </source>
</evidence>
<comment type="caution">
    <text evidence="2">The sequence shown here is derived from an EMBL/GenBank/DDBJ whole genome shotgun (WGS) entry which is preliminary data.</text>
</comment>
<dbReference type="EMBL" id="JAOQJV010000002">
    <property type="protein sequence ID" value="MCU6699211.1"/>
    <property type="molecule type" value="Genomic_DNA"/>
</dbReference>
<protein>
    <submittedName>
        <fullName evidence="2">Uncharacterized protein</fullName>
    </submittedName>
</protein>
<evidence type="ECO:0000256" key="1">
    <source>
        <dbReference type="SAM" id="MobiDB-lite"/>
    </source>
</evidence>
<evidence type="ECO:0000313" key="3">
    <source>
        <dbReference type="Proteomes" id="UP001207605"/>
    </source>
</evidence>
<sequence>MKCPICGDTLTPSKKNPDYMLCHSCRKKFRLPKKHTTAPAKTTPVRTEPVSSDEDNDDDVEFHFRYANIPPKEVREKQEREMRKAYDELLSIGKEEKEKKRHGFFHRRKK</sequence>